<dbReference type="Pfam" id="PF00069">
    <property type="entry name" value="Pkinase"/>
    <property type="match status" value="2"/>
</dbReference>
<gene>
    <name evidence="13" type="ORF">HPB48_014875</name>
</gene>
<feature type="domain" description="Protein kinase" evidence="11">
    <location>
        <begin position="27"/>
        <end position="321"/>
    </location>
</feature>
<evidence type="ECO:0000259" key="12">
    <source>
        <dbReference type="PROSITE" id="PS51285"/>
    </source>
</evidence>
<keyword evidence="3" id="KW-0723">Serine/threonine-protein kinase</keyword>
<comment type="catalytic activity">
    <reaction evidence="10">
        <text>L-seryl-[protein] + ATP = O-phospho-L-seryl-[protein] + ADP + H(+)</text>
        <dbReference type="Rhea" id="RHEA:17989"/>
        <dbReference type="Rhea" id="RHEA-COMP:9863"/>
        <dbReference type="Rhea" id="RHEA-COMP:11604"/>
        <dbReference type="ChEBI" id="CHEBI:15378"/>
        <dbReference type="ChEBI" id="CHEBI:29999"/>
        <dbReference type="ChEBI" id="CHEBI:30616"/>
        <dbReference type="ChEBI" id="CHEBI:83421"/>
        <dbReference type="ChEBI" id="CHEBI:456216"/>
        <dbReference type="EC" id="2.7.11.1"/>
    </reaction>
</comment>
<sequence>MTWQTLYPNSKLAVSEDTSCKLHFISCSGAPYVTFSSADQVLLAELKGTRRHYAVKCLKKDVVLEDDDVECTLIERRVLALGTQHPFLCNLFCTFQSQQSGRFDQDRARFYAAEIVCALKFLHKKGIVYRDLKLDNLCIDCEGHVRIIDFGMCKLKVYRSQPRAFCGTPEYMAPEVGAQCKTDFGMCKCGLADAQKTSTFCGTPDYIAPEIIKGQHYNQSVDWWSFGILTYEMLIGQSPFNGTDEDELFWSVCNEEAYYPRFLSREAKSLLVLKSLADVSNFDSDFTMEKPVLTPIDPQILASMDQEQFKGFTYTNPAMTD</sequence>
<dbReference type="FunFam" id="1.10.510.10:FF:000551">
    <property type="entry name" value="Non-specific serine/threonine protein kinase"/>
    <property type="match status" value="1"/>
</dbReference>
<evidence type="ECO:0000256" key="10">
    <source>
        <dbReference type="ARBA" id="ARBA00048679"/>
    </source>
</evidence>
<evidence type="ECO:0000256" key="1">
    <source>
        <dbReference type="ARBA" id="ARBA00009903"/>
    </source>
</evidence>
<dbReference type="InterPro" id="IPR000719">
    <property type="entry name" value="Prot_kinase_dom"/>
</dbReference>
<evidence type="ECO:0000256" key="6">
    <source>
        <dbReference type="ARBA" id="ARBA00022741"/>
    </source>
</evidence>
<dbReference type="InterPro" id="IPR017892">
    <property type="entry name" value="Pkinase_C"/>
</dbReference>
<dbReference type="VEuPathDB" id="VectorBase:HLOH_057803"/>
<dbReference type="PANTHER" id="PTHR24356">
    <property type="entry name" value="SERINE/THREONINE-PROTEIN KINASE"/>
    <property type="match status" value="1"/>
</dbReference>
<evidence type="ECO:0000256" key="2">
    <source>
        <dbReference type="ARBA" id="ARBA00012513"/>
    </source>
</evidence>
<dbReference type="PROSITE" id="PS51285">
    <property type="entry name" value="AGC_KINASE_CTER"/>
    <property type="match status" value="1"/>
</dbReference>
<dbReference type="GO" id="GO:0004674">
    <property type="term" value="F:protein serine/threonine kinase activity"/>
    <property type="evidence" value="ECO:0007669"/>
    <property type="project" value="UniProtKB-KW"/>
</dbReference>
<dbReference type="Proteomes" id="UP000821853">
    <property type="component" value="Chromosome 10"/>
</dbReference>
<dbReference type="InterPro" id="IPR000961">
    <property type="entry name" value="AGC-kinase_C"/>
</dbReference>
<keyword evidence="5" id="KW-0808">Transferase</keyword>
<dbReference type="GO" id="GO:0035556">
    <property type="term" value="P:intracellular signal transduction"/>
    <property type="evidence" value="ECO:0007669"/>
    <property type="project" value="TreeGrafter"/>
</dbReference>
<keyword evidence="4" id="KW-0597">Phosphoprotein</keyword>
<dbReference type="Gene3D" id="1.10.510.10">
    <property type="entry name" value="Transferase(Phosphotransferase) domain 1"/>
    <property type="match status" value="2"/>
</dbReference>
<dbReference type="Gene3D" id="3.30.200.20">
    <property type="entry name" value="Phosphorylase Kinase, domain 1"/>
    <property type="match status" value="2"/>
</dbReference>
<comment type="similarity">
    <text evidence="1">Belongs to the protein kinase superfamily. AGC Ser/Thr protein kinase family.</text>
</comment>
<dbReference type="PROSITE" id="PS50011">
    <property type="entry name" value="PROTEIN_KINASE_DOM"/>
    <property type="match status" value="1"/>
</dbReference>
<evidence type="ECO:0000256" key="5">
    <source>
        <dbReference type="ARBA" id="ARBA00022679"/>
    </source>
</evidence>
<organism evidence="13 14">
    <name type="scientific">Haemaphysalis longicornis</name>
    <name type="common">Bush tick</name>
    <dbReference type="NCBI Taxonomy" id="44386"/>
    <lineage>
        <taxon>Eukaryota</taxon>
        <taxon>Metazoa</taxon>
        <taxon>Ecdysozoa</taxon>
        <taxon>Arthropoda</taxon>
        <taxon>Chelicerata</taxon>
        <taxon>Arachnida</taxon>
        <taxon>Acari</taxon>
        <taxon>Parasitiformes</taxon>
        <taxon>Ixodida</taxon>
        <taxon>Ixodoidea</taxon>
        <taxon>Ixodidae</taxon>
        <taxon>Haemaphysalinae</taxon>
        <taxon>Haemaphysalis</taxon>
    </lineage>
</organism>
<proteinExistence type="inferred from homology"/>
<dbReference type="EC" id="2.7.11.1" evidence="2"/>
<dbReference type="OMA" id="NDINWEQ"/>
<keyword evidence="14" id="KW-1185">Reference proteome</keyword>
<keyword evidence="8" id="KW-0067">ATP-binding</keyword>
<evidence type="ECO:0000313" key="13">
    <source>
        <dbReference type="EMBL" id="KAH9364742.1"/>
    </source>
</evidence>
<evidence type="ECO:0000256" key="9">
    <source>
        <dbReference type="ARBA" id="ARBA00047899"/>
    </source>
</evidence>
<dbReference type="PANTHER" id="PTHR24356:SF347">
    <property type="entry name" value="PROTEIN KINASE C DELTA TYPE HOMOLOG-RELATED"/>
    <property type="match status" value="1"/>
</dbReference>
<evidence type="ECO:0000256" key="3">
    <source>
        <dbReference type="ARBA" id="ARBA00022527"/>
    </source>
</evidence>
<dbReference type="FunFam" id="3.30.200.20:FF:000103">
    <property type="entry name" value="Protein kinase C"/>
    <property type="match status" value="1"/>
</dbReference>
<dbReference type="PROSITE" id="PS00108">
    <property type="entry name" value="PROTEIN_KINASE_ST"/>
    <property type="match status" value="1"/>
</dbReference>
<evidence type="ECO:0000256" key="7">
    <source>
        <dbReference type="ARBA" id="ARBA00022777"/>
    </source>
</evidence>
<dbReference type="OrthoDB" id="10047816at2759"/>
<keyword evidence="7" id="KW-0418">Kinase</keyword>
<name>A0A9J6FEP2_HAELO</name>
<dbReference type="SUPFAM" id="SSF56112">
    <property type="entry name" value="Protein kinase-like (PK-like)"/>
    <property type="match status" value="2"/>
</dbReference>
<dbReference type="SMART" id="SM00133">
    <property type="entry name" value="S_TK_X"/>
    <property type="match status" value="1"/>
</dbReference>
<protein>
    <recommendedName>
        <fullName evidence="2">non-specific serine/threonine protein kinase</fullName>
        <ecNumber evidence="2">2.7.11.1</ecNumber>
    </recommendedName>
</protein>
<comment type="catalytic activity">
    <reaction evidence="9">
        <text>L-threonyl-[protein] + ATP = O-phospho-L-threonyl-[protein] + ADP + H(+)</text>
        <dbReference type="Rhea" id="RHEA:46608"/>
        <dbReference type="Rhea" id="RHEA-COMP:11060"/>
        <dbReference type="Rhea" id="RHEA-COMP:11605"/>
        <dbReference type="ChEBI" id="CHEBI:15378"/>
        <dbReference type="ChEBI" id="CHEBI:30013"/>
        <dbReference type="ChEBI" id="CHEBI:30616"/>
        <dbReference type="ChEBI" id="CHEBI:61977"/>
        <dbReference type="ChEBI" id="CHEBI:456216"/>
        <dbReference type="EC" id="2.7.11.1"/>
    </reaction>
</comment>
<dbReference type="GO" id="GO:0005524">
    <property type="term" value="F:ATP binding"/>
    <property type="evidence" value="ECO:0007669"/>
    <property type="project" value="UniProtKB-KW"/>
</dbReference>
<evidence type="ECO:0000313" key="14">
    <source>
        <dbReference type="Proteomes" id="UP000821853"/>
    </source>
</evidence>
<dbReference type="InterPro" id="IPR011009">
    <property type="entry name" value="Kinase-like_dom_sf"/>
</dbReference>
<reference evidence="13 14" key="1">
    <citation type="journal article" date="2020" name="Cell">
        <title>Large-Scale Comparative Analyses of Tick Genomes Elucidate Their Genetic Diversity and Vector Capacities.</title>
        <authorList>
            <consortium name="Tick Genome and Microbiome Consortium (TIGMIC)"/>
            <person name="Jia N."/>
            <person name="Wang J."/>
            <person name="Shi W."/>
            <person name="Du L."/>
            <person name="Sun Y."/>
            <person name="Zhan W."/>
            <person name="Jiang J.F."/>
            <person name="Wang Q."/>
            <person name="Zhang B."/>
            <person name="Ji P."/>
            <person name="Bell-Sakyi L."/>
            <person name="Cui X.M."/>
            <person name="Yuan T.T."/>
            <person name="Jiang B.G."/>
            <person name="Yang W.F."/>
            <person name="Lam T.T."/>
            <person name="Chang Q.C."/>
            <person name="Ding S.J."/>
            <person name="Wang X.J."/>
            <person name="Zhu J.G."/>
            <person name="Ruan X.D."/>
            <person name="Zhao L."/>
            <person name="Wei J.T."/>
            <person name="Ye R.Z."/>
            <person name="Que T.C."/>
            <person name="Du C.H."/>
            <person name="Zhou Y.H."/>
            <person name="Cheng J.X."/>
            <person name="Dai P.F."/>
            <person name="Guo W.B."/>
            <person name="Han X.H."/>
            <person name="Huang E.J."/>
            <person name="Li L.F."/>
            <person name="Wei W."/>
            <person name="Gao Y.C."/>
            <person name="Liu J.Z."/>
            <person name="Shao H.Z."/>
            <person name="Wang X."/>
            <person name="Wang C.C."/>
            <person name="Yang T.C."/>
            <person name="Huo Q.B."/>
            <person name="Li W."/>
            <person name="Chen H.Y."/>
            <person name="Chen S.E."/>
            <person name="Zhou L.G."/>
            <person name="Ni X.B."/>
            <person name="Tian J.H."/>
            <person name="Sheng Y."/>
            <person name="Liu T."/>
            <person name="Pan Y.S."/>
            <person name="Xia L.Y."/>
            <person name="Li J."/>
            <person name="Zhao F."/>
            <person name="Cao W.C."/>
        </authorList>
    </citation>
    <scope>NUCLEOTIDE SEQUENCE [LARGE SCALE GENOMIC DNA]</scope>
    <source>
        <strain evidence="13">HaeL-2018</strain>
    </source>
</reference>
<dbReference type="InterPro" id="IPR050236">
    <property type="entry name" value="Ser_Thr_kinase_AGC"/>
</dbReference>
<evidence type="ECO:0000256" key="4">
    <source>
        <dbReference type="ARBA" id="ARBA00022553"/>
    </source>
</evidence>
<dbReference type="SMART" id="SM00220">
    <property type="entry name" value="S_TKc"/>
    <property type="match status" value="1"/>
</dbReference>
<comment type="caution">
    <text evidence="13">The sequence shown here is derived from an EMBL/GenBank/DDBJ whole genome shotgun (WGS) entry which is preliminary data.</text>
</comment>
<dbReference type="InterPro" id="IPR008271">
    <property type="entry name" value="Ser/Thr_kinase_AS"/>
</dbReference>
<dbReference type="EMBL" id="JABSTR010000002">
    <property type="protein sequence ID" value="KAH9364742.1"/>
    <property type="molecule type" value="Genomic_DNA"/>
</dbReference>
<keyword evidence="6" id="KW-0547">Nucleotide-binding</keyword>
<accession>A0A9J6FEP2</accession>
<feature type="domain" description="AGC-kinase C-terminal" evidence="12">
    <location>
        <begin position="246"/>
        <end position="321"/>
    </location>
</feature>
<dbReference type="AlphaFoldDB" id="A0A9J6FEP2"/>
<dbReference type="Pfam" id="PF00433">
    <property type="entry name" value="Pkinase_C"/>
    <property type="match status" value="1"/>
</dbReference>
<evidence type="ECO:0000259" key="11">
    <source>
        <dbReference type="PROSITE" id="PS50011"/>
    </source>
</evidence>
<evidence type="ECO:0000256" key="8">
    <source>
        <dbReference type="ARBA" id="ARBA00022840"/>
    </source>
</evidence>